<organism evidence="3 4">
    <name type="scientific">Elysia crispata</name>
    <name type="common">lettuce slug</name>
    <dbReference type="NCBI Taxonomy" id="231223"/>
    <lineage>
        <taxon>Eukaryota</taxon>
        <taxon>Metazoa</taxon>
        <taxon>Spiralia</taxon>
        <taxon>Lophotrochozoa</taxon>
        <taxon>Mollusca</taxon>
        <taxon>Gastropoda</taxon>
        <taxon>Heterobranchia</taxon>
        <taxon>Euthyneura</taxon>
        <taxon>Panpulmonata</taxon>
        <taxon>Sacoglossa</taxon>
        <taxon>Placobranchoidea</taxon>
        <taxon>Plakobranchidae</taxon>
        <taxon>Elysia</taxon>
    </lineage>
</organism>
<reference evidence="3" key="1">
    <citation type="journal article" date="2023" name="G3 (Bethesda)">
        <title>A reference genome for the long-term kleptoplast-retaining sea slug Elysia crispata morphotype clarki.</title>
        <authorList>
            <person name="Eastman K.E."/>
            <person name="Pendleton A.L."/>
            <person name="Shaikh M.A."/>
            <person name="Suttiyut T."/>
            <person name="Ogas R."/>
            <person name="Tomko P."/>
            <person name="Gavelis G."/>
            <person name="Widhalm J.R."/>
            <person name="Wisecaver J.H."/>
        </authorList>
    </citation>
    <scope>NUCLEOTIDE SEQUENCE</scope>
    <source>
        <strain evidence="3">ECLA1</strain>
    </source>
</reference>
<gene>
    <name evidence="3" type="ORF">RRG08_018133</name>
</gene>
<comment type="caution">
    <text evidence="3">The sequence shown here is derived from an EMBL/GenBank/DDBJ whole genome shotgun (WGS) entry which is preliminary data.</text>
</comment>
<dbReference type="PROSITE" id="PS50041">
    <property type="entry name" value="C_TYPE_LECTIN_2"/>
    <property type="match status" value="1"/>
</dbReference>
<dbReference type="PANTHER" id="PTHR22803">
    <property type="entry name" value="MANNOSE, PHOSPHOLIPASE, LECTIN RECEPTOR RELATED"/>
    <property type="match status" value="1"/>
</dbReference>
<dbReference type="SMART" id="SM00034">
    <property type="entry name" value="CLECT"/>
    <property type="match status" value="1"/>
</dbReference>
<dbReference type="InterPro" id="IPR018378">
    <property type="entry name" value="C-type_lectin_CS"/>
</dbReference>
<dbReference type="EMBL" id="JAWDGP010006416">
    <property type="protein sequence ID" value="KAK3741516.1"/>
    <property type="molecule type" value="Genomic_DNA"/>
</dbReference>
<dbReference type="InterPro" id="IPR016187">
    <property type="entry name" value="CTDL_fold"/>
</dbReference>
<dbReference type="InterPro" id="IPR050111">
    <property type="entry name" value="C-type_lectin/snaclec_domain"/>
</dbReference>
<dbReference type="InterPro" id="IPR016186">
    <property type="entry name" value="C-type_lectin-like/link_sf"/>
</dbReference>
<dbReference type="Gene3D" id="3.10.100.10">
    <property type="entry name" value="Mannose-Binding Protein A, subunit A"/>
    <property type="match status" value="1"/>
</dbReference>
<dbReference type="InterPro" id="IPR001304">
    <property type="entry name" value="C-type_lectin-like"/>
</dbReference>
<dbReference type="PROSITE" id="PS00615">
    <property type="entry name" value="C_TYPE_LECTIN_1"/>
    <property type="match status" value="1"/>
</dbReference>
<evidence type="ECO:0000256" key="1">
    <source>
        <dbReference type="ARBA" id="ARBA00023157"/>
    </source>
</evidence>
<sequence>MQCSRYLDESMKYASAVEKCKSLNAEVTTSKSQEENTFVVGLISSAVWLGLTDDVKEGEHIWVDGTPLDYSNWHDGEPNNWNNIQDCVELTTSGKWNNRNCENGYGVVCKRPVQDVKYCLDFWDKCRDMLVLKPSMCTDLRIRRSTVPTNMWNLQYL</sequence>
<evidence type="ECO:0000313" key="3">
    <source>
        <dbReference type="EMBL" id="KAK3741516.1"/>
    </source>
</evidence>
<proteinExistence type="predicted"/>
<keyword evidence="1" id="KW-1015">Disulfide bond</keyword>
<dbReference type="Proteomes" id="UP001283361">
    <property type="component" value="Unassembled WGS sequence"/>
</dbReference>
<dbReference type="AlphaFoldDB" id="A0AAE0YD15"/>
<evidence type="ECO:0000313" key="4">
    <source>
        <dbReference type="Proteomes" id="UP001283361"/>
    </source>
</evidence>
<evidence type="ECO:0000259" key="2">
    <source>
        <dbReference type="PROSITE" id="PS50041"/>
    </source>
</evidence>
<name>A0AAE0YD15_9GAST</name>
<accession>A0AAE0YD15</accession>
<keyword evidence="4" id="KW-1185">Reference proteome</keyword>
<protein>
    <recommendedName>
        <fullName evidence="2">C-type lectin domain-containing protein</fullName>
    </recommendedName>
</protein>
<dbReference type="Pfam" id="PF00059">
    <property type="entry name" value="Lectin_C"/>
    <property type="match status" value="1"/>
</dbReference>
<feature type="domain" description="C-type lectin" evidence="2">
    <location>
        <begin position="1"/>
        <end position="110"/>
    </location>
</feature>
<dbReference type="SUPFAM" id="SSF56436">
    <property type="entry name" value="C-type lectin-like"/>
    <property type="match status" value="1"/>
</dbReference>